<dbReference type="CDD" id="cd19803">
    <property type="entry name" value="Bbox1_TRIM9-like_C-I"/>
    <property type="match status" value="1"/>
</dbReference>
<dbReference type="InterPro" id="IPR017903">
    <property type="entry name" value="COS_domain"/>
</dbReference>
<dbReference type="SMART" id="SM00060">
    <property type="entry name" value="FN3"/>
    <property type="match status" value="1"/>
</dbReference>
<dbReference type="InterPro" id="IPR013783">
    <property type="entry name" value="Ig-like_fold"/>
</dbReference>
<gene>
    <name evidence="14" type="ORF">M513_01826</name>
    <name evidence="15" type="ORF">M514_01826</name>
</gene>
<dbReference type="Gene3D" id="1.20.5.170">
    <property type="match status" value="1"/>
</dbReference>
<dbReference type="SUPFAM" id="SSF57850">
    <property type="entry name" value="RING/U-box"/>
    <property type="match status" value="1"/>
</dbReference>
<accession>A0A085MJB9</accession>
<evidence type="ECO:0000256" key="2">
    <source>
        <dbReference type="ARBA" id="ARBA00022737"/>
    </source>
</evidence>
<dbReference type="InterPro" id="IPR003877">
    <property type="entry name" value="SPRY_dom"/>
</dbReference>
<evidence type="ECO:0000256" key="1">
    <source>
        <dbReference type="ARBA" id="ARBA00022723"/>
    </source>
</evidence>
<reference evidence="14 16" key="1">
    <citation type="journal article" date="2014" name="Nat. Genet.">
        <title>Genome and transcriptome of the porcine whipworm Trichuris suis.</title>
        <authorList>
            <person name="Jex A.R."/>
            <person name="Nejsum P."/>
            <person name="Schwarz E.M."/>
            <person name="Hu L."/>
            <person name="Young N.D."/>
            <person name="Hall R.S."/>
            <person name="Korhonen P.K."/>
            <person name="Liao S."/>
            <person name="Thamsborg S."/>
            <person name="Xia J."/>
            <person name="Xu P."/>
            <person name="Wang S."/>
            <person name="Scheerlinck J.P."/>
            <person name="Hofmann A."/>
            <person name="Sternberg P.W."/>
            <person name="Wang J."/>
            <person name="Gasser R.B."/>
        </authorList>
    </citation>
    <scope>NUCLEOTIDE SEQUENCE [LARGE SCALE GENOMIC DNA]</scope>
    <source>
        <strain evidence="15">DCEP-RM93F</strain>
        <strain evidence="14">DCEP-RM93M</strain>
    </source>
</reference>
<dbReference type="InterPro" id="IPR043136">
    <property type="entry name" value="B30.2/SPRY_sf"/>
</dbReference>
<feature type="region of interest" description="Disordered" evidence="9">
    <location>
        <begin position="147"/>
        <end position="173"/>
    </location>
</feature>
<evidence type="ECO:0000259" key="13">
    <source>
        <dbReference type="PROSITE" id="PS51262"/>
    </source>
</evidence>
<dbReference type="AlphaFoldDB" id="A0A085MJB9"/>
<keyword evidence="3 7" id="KW-0863">Zinc-finger</keyword>
<dbReference type="Gene3D" id="3.30.40.10">
    <property type="entry name" value="Zinc/RING finger domain, C3HC4 (zinc finger)"/>
    <property type="match status" value="1"/>
</dbReference>
<name>A0A085MJB9_9BILA</name>
<dbReference type="Gene3D" id="2.60.120.920">
    <property type="match status" value="1"/>
</dbReference>
<dbReference type="PROSITE" id="PS50853">
    <property type="entry name" value="FN3"/>
    <property type="match status" value="1"/>
</dbReference>
<dbReference type="Gene3D" id="4.10.830.40">
    <property type="match status" value="1"/>
</dbReference>
<dbReference type="SMART" id="SM00449">
    <property type="entry name" value="SPRY"/>
    <property type="match status" value="1"/>
</dbReference>
<feature type="domain" description="Fibronectin type-III" evidence="12">
    <location>
        <begin position="545"/>
        <end position="639"/>
    </location>
</feature>
<evidence type="ECO:0000313" key="16">
    <source>
        <dbReference type="Proteomes" id="UP000030764"/>
    </source>
</evidence>
<dbReference type="SMART" id="SM00336">
    <property type="entry name" value="BBOX"/>
    <property type="match status" value="2"/>
</dbReference>
<dbReference type="GO" id="GO:0008270">
    <property type="term" value="F:zinc ion binding"/>
    <property type="evidence" value="ECO:0007669"/>
    <property type="project" value="UniProtKB-KW"/>
</dbReference>
<evidence type="ECO:0000256" key="7">
    <source>
        <dbReference type="PROSITE-ProRule" id="PRU00024"/>
    </source>
</evidence>
<protein>
    <recommendedName>
        <fullName evidence="17">E3 ubiquitin-protein ligase TRIM9</fullName>
    </recommendedName>
</protein>
<dbReference type="SUPFAM" id="SSF57845">
    <property type="entry name" value="B-box zinc-binding domain"/>
    <property type="match status" value="1"/>
</dbReference>
<dbReference type="EMBL" id="KL367476">
    <property type="protein sequence ID" value="KFD72700.1"/>
    <property type="molecule type" value="Genomic_DNA"/>
</dbReference>
<feature type="domain" description="B30.2/SPRY" evidence="11">
    <location>
        <begin position="622"/>
        <end position="795"/>
    </location>
</feature>
<dbReference type="Proteomes" id="UP000030758">
    <property type="component" value="Unassembled WGS sequence"/>
</dbReference>
<evidence type="ECO:0000259" key="10">
    <source>
        <dbReference type="PROSITE" id="PS50119"/>
    </source>
</evidence>
<dbReference type="InterPro" id="IPR013083">
    <property type="entry name" value="Znf_RING/FYVE/PHD"/>
</dbReference>
<dbReference type="SUPFAM" id="SSF49265">
    <property type="entry name" value="Fibronectin type III"/>
    <property type="match status" value="1"/>
</dbReference>
<evidence type="ECO:0000313" key="14">
    <source>
        <dbReference type="EMBL" id="KFD57315.1"/>
    </source>
</evidence>
<dbReference type="PANTHER" id="PTHR24099">
    <property type="entry name" value="E3 UBIQUITIN-PROTEIN LIGASE TRIM36-RELATED"/>
    <property type="match status" value="1"/>
</dbReference>
<dbReference type="PROSITE" id="PS50188">
    <property type="entry name" value="B302_SPRY"/>
    <property type="match status" value="1"/>
</dbReference>
<dbReference type="SUPFAM" id="SSF49899">
    <property type="entry name" value="Concanavalin A-like lectins/glucanases"/>
    <property type="match status" value="1"/>
</dbReference>
<dbReference type="Gene3D" id="2.60.40.10">
    <property type="entry name" value="Immunoglobulins"/>
    <property type="match status" value="1"/>
</dbReference>
<dbReference type="Gene3D" id="3.30.160.60">
    <property type="entry name" value="Classic Zinc Finger"/>
    <property type="match status" value="1"/>
</dbReference>
<keyword evidence="5" id="KW-0862">Zinc</keyword>
<dbReference type="Proteomes" id="UP000030764">
    <property type="component" value="Unassembled WGS sequence"/>
</dbReference>
<evidence type="ECO:0000256" key="5">
    <source>
        <dbReference type="ARBA" id="ARBA00022833"/>
    </source>
</evidence>
<dbReference type="InterPro" id="IPR001870">
    <property type="entry name" value="B30.2/SPRY"/>
</dbReference>
<dbReference type="GO" id="GO:0043005">
    <property type="term" value="C:neuron projection"/>
    <property type="evidence" value="ECO:0007669"/>
    <property type="project" value="TreeGrafter"/>
</dbReference>
<dbReference type="CDD" id="cd19764">
    <property type="entry name" value="Bbox2_TRIM9-like"/>
    <property type="match status" value="1"/>
</dbReference>
<sequence>MSPVLTFPRRLPVSVNACAAAPVASWIMLSCWSSRYMQPVPIVTTTLLQESNRLEQYLCKAYRSHSPSAPCGTAIIAHSSATSCTRGQEMEEELRCPVCKVFFINPVLLPCSHSLCLSCALGLQTQKGYNNAQILLNVPAGVVSTPDNGSISSGDTGSVFTGSDPDSAESDQLSLVSETDSGVLCSTSRPGSFVGAPPYLHSPPGALPVGSSCNGHLLTCPACQKTFFLGDHGAQALPRNRALANVILRFCSRHGAGRRKGSHSPNVTANGKCQLCDSAEPAAATVRCEQCDVSYCDDCLRNCHPTRGPLAKHQLQPVTTLAPVAPTPKSDCCKCLEHPGNIPSLYCMTCRTAACNLCVQHDGGHCNHDVQPLLAVCKNQKTELSQTLHSLSEKAKTATEDIAALKQLNDKVQTNSADVGAFIVAQCDQMIAALQQRKEALLNMAMREKEHKNRLLRDQITSCTNLLQKTNGLVQFCIEALKEADPVAFVQISSALTSRVSNMELSWQKQLSSEAAKVSPDFDLTLDISAVTKAIEQLNFVQMKAPGCPVIITEQCSAENNSATIAWRAPESSFVEGYVLEVDDGKGNGNYREVYVGPDTVWSVENLHFGCIYHARVKAYNSIGDGDYSRCIRLQTAEAAWFQLNSDSCPPDVIIDQDNCSVASTSLEYRVVLGTVGLSRGRHYWEVLVSRHDANADVVVGKDDHGWSMYIDDRRSWYLHSETHHSRVEKGIGSGSVIGVLLDCDAHTLSFSVNGRKQTSELAFRNLPRVALYPAFSVNRNAHLTLHSGIDIPQLESTDSSSSDEHEDTQKKQPTIKL</sequence>
<keyword evidence="6 8" id="KW-0175">Coiled coil</keyword>
<evidence type="ECO:0008006" key="17">
    <source>
        <dbReference type="Google" id="ProtNLM"/>
    </source>
</evidence>
<proteinExistence type="predicted"/>
<dbReference type="InterPro" id="IPR003961">
    <property type="entry name" value="FN3_dom"/>
</dbReference>
<keyword evidence="1" id="KW-0479">Metal-binding</keyword>
<dbReference type="EMBL" id="KL363189">
    <property type="protein sequence ID" value="KFD57315.1"/>
    <property type="molecule type" value="Genomic_DNA"/>
</dbReference>
<dbReference type="InterPro" id="IPR036116">
    <property type="entry name" value="FN3_sf"/>
</dbReference>
<dbReference type="InterPro" id="IPR027370">
    <property type="entry name" value="Znf-RING_euk"/>
</dbReference>
<feature type="region of interest" description="Disordered" evidence="9">
    <location>
        <begin position="794"/>
        <end position="818"/>
    </location>
</feature>
<dbReference type="Pfam" id="PF13445">
    <property type="entry name" value="zf-RING_UBOX"/>
    <property type="match status" value="1"/>
</dbReference>
<feature type="coiled-coil region" evidence="8">
    <location>
        <begin position="381"/>
        <end position="451"/>
    </location>
</feature>
<feature type="compositionally biased region" description="Polar residues" evidence="9">
    <location>
        <begin position="147"/>
        <end position="161"/>
    </location>
</feature>
<evidence type="ECO:0000256" key="6">
    <source>
        <dbReference type="ARBA" id="ARBA00023054"/>
    </source>
</evidence>
<feature type="domain" description="COS" evidence="13">
    <location>
        <begin position="481"/>
        <end position="541"/>
    </location>
</feature>
<keyword evidence="4" id="KW-0833">Ubl conjugation pathway</keyword>
<feature type="domain" description="B box-type" evidence="10">
    <location>
        <begin position="271"/>
        <end position="318"/>
    </location>
</feature>
<evidence type="ECO:0000259" key="11">
    <source>
        <dbReference type="PROSITE" id="PS50188"/>
    </source>
</evidence>
<dbReference type="PROSITE" id="PS51262">
    <property type="entry name" value="COS"/>
    <property type="match status" value="1"/>
</dbReference>
<organism evidence="14 16">
    <name type="scientific">Trichuris suis</name>
    <name type="common">pig whipworm</name>
    <dbReference type="NCBI Taxonomy" id="68888"/>
    <lineage>
        <taxon>Eukaryota</taxon>
        <taxon>Metazoa</taxon>
        <taxon>Ecdysozoa</taxon>
        <taxon>Nematoda</taxon>
        <taxon>Enoplea</taxon>
        <taxon>Dorylaimia</taxon>
        <taxon>Trichinellida</taxon>
        <taxon>Trichuridae</taxon>
        <taxon>Trichuris</taxon>
    </lineage>
</organism>
<dbReference type="PANTHER" id="PTHR24099:SF15">
    <property type="entry name" value="E3 UBIQUITIN-PROTEIN LIGASE TRIM9"/>
    <property type="match status" value="1"/>
</dbReference>
<dbReference type="InterPro" id="IPR000315">
    <property type="entry name" value="Znf_B-box"/>
</dbReference>
<evidence type="ECO:0000256" key="9">
    <source>
        <dbReference type="SAM" id="MobiDB-lite"/>
    </source>
</evidence>
<evidence type="ECO:0000256" key="3">
    <source>
        <dbReference type="ARBA" id="ARBA00022771"/>
    </source>
</evidence>
<dbReference type="Pfam" id="PF00622">
    <property type="entry name" value="SPRY"/>
    <property type="match status" value="1"/>
</dbReference>
<feature type="domain" description="B box-type" evidence="10">
    <location>
        <begin position="335"/>
        <end position="373"/>
    </location>
</feature>
<dbReference type="Pfam" id="PF00041">
    <property type="entry name" value="fn3"/>
    <property type="match status" value="1"/>
</dbReference>
<dbReference type="FunFam" id="2.60.40.10:FF:000178">
    <property type="entry name" value="E3 ubiquitin-protein ligase TRIM9 isoform X1"/>
    <property type="match status" value="1"/>
</dbReference>
<dbReference type="CDD" id="cd16576">
    <property type="entry name" value="RING-HC_TRIM9-like_C-I"/>
    <property type="match status" value="1"/>
</dbReference>
<dbReference type="InterPro" id="IPR013320">
    <property type="entry name" value="ConA-like_dom_sf"/>
</dbReference>
<evidence type="ECO:0000256" key="4">
    <source>
        <dbReference type="ARBA" id="ARBA00022786"/>
    </source>
</evidence>
<keyword evidence="16" id="KW-1185">Reference proteome</keyword>
<dbReference type="InterPro" id="IPR050617">
    <property type="entry name" value="E3_ligase_FN3/SPRY"/>
</dbReference>
<evidence type="ECO:0000256" key="8">
    <source>
        <dbReference type="SAM" id="Coils"/>
    </source>
</evidence>
<dbReference type="InterPro" id="IPR003649">
    <property type="entry name" value="Bbox_C"/>
</dbReference>
<dbReference type="SMART" id="SM00502">
    <property type="entry name" value="BBC"/>
    <property type="match status" value="1"/>
</dbReference>
<dbReference type="InterPro" id="IPR001841">
    <property type="entry name" value="Znf_RING"/>
</dbReference>
<evidence type="ECO:0000313" key="15">
    <source>
        <dbReference type="EMBL" id="KFD72700.1"/>
    </source>
</evidence>
<dbReference type="PROSITE" id="PS50119">
    <property type="entry name" value="ZF_BBOX"/>
    <property type="match status" value="2"/>
</dbReference>
<dbReference type="CDD" id="cd00063">
    <property type="entry name" value="FN3"/>
    <property type="match status" value="1"/>
</dbReference>
<dbReference type="SMART" id="SM00184">
    <property type="entry name" value="RING"/>
    <property type="match status" value="1"/>
</dbReference>
<keyword evidence="2" id="KW-0677">Repeat</keyword>
<evidence type="ECO:0000259" key="12">
    <source>
        <dbReference type="PROSITE" id="PS50853"/>
    </source>
</evidence>
<dbReference type="GO" id="GO:0007411">
    <property type="term" value="P:axon guidance"/>
    <property type="evidence" value="ECO:0007669"/>
    <property type="project" value="TreeGrafter"/>
</dbReference>
<dbReference type="CDD" id="cd12889">
    <property type="entry name" value="SPRY_PRY_TRIM67_9"/>
    <property type="match status" value="1"/>
</dbReference>
<dbReference type="Pfam" id="PF22586">
    <property type="entry name" value="ANCHR-like_BBOX"/>
    <property type="match status" value="1"/>
</dbReference>